<accession>A0A3P7LYN6</accession>
<keyword evidence="2" id="KW-1185">Reference proteome</keyword>
<sequence length="152" mass="16935">MMDLDQGVEGVWMEELKNAPFYSKIASCIVTQLAKAALDSEGAQLDCLLSAIKDQIDKENMNQLSVLLDLLVEKFGEISAEKALLLLGVFRRYVEVWLPDTGSMPKATCEGETVDLLTSKMKAFMLEFDNEKIVKIAVRGLDPPLALKLRVR</sequence>
<dbReference type="AlphaFoldDB" id="A0A3P7LYN6"/>
<evidence type="ECO:0000313" key="2">
    <source>
        <dbReference type="Proteomes" id="UP000270094"/>
    </source>
</evidence>
<gene>
    <name evidence="1" type="ORF">SVUK_LOCUS19226</name>
</gene>
<dbReference type="Proteomes" id="UP000270094">
    <property type="component" value="Unassembled WGS sequence"/>
</dbReference>
<proteinExistence type="predicted"/>
<protein>
    <submittedName>
        <fullName evidence="1">Uncharacterized protein</fullName>
    </submittedName>
</protein>
<reference evidence="1 2" key="1">
    <citation type="submission" date="2018-11" db="EMBL/GenBank/DDBJ databases">
        <authorList>
            <consortium name="Pathogen Informatics"/>
        </authorList>
    </citation>
    <scope>NUCLEOTIDE SEQUENCE [LARGE SCALE GENOMIC DNA]</scope>
</reference>
<organism evidence="1 2">
    <name type="scientific">Strongylus vulgaris</name>
    <name type="common">Blood worm</name>
    <dbReference type="NCBI Taxonomy" id="40348"/>
    <lineage>
        <taxon>Eukaryota</taxon>
        <taxon>Metazoa</taxon>
        <taxon>Ecdysozoa</taxon>
        <taxon>Nematoda</taxon>
        <taxon>Chromadorea</taxon>
        <taxon>Rhabditida</taxon>
        <taxon>Rhabditina</taxon>
        <taxon>Rhabditomorpha</taxon>
        <taxon>Strongyloidea</taxon>
        <taxon>Strongylidae</taxon>
        <taxon>Strongylus</taxon>
    </lineage>
</organism>
<name>A0A3P7LYN6_STRVU</name>
<dbReference type="OrthoDB" id="19938at2759"/>
<evidence type="ECO:0000313" key="1">
    <source>
        <dbReference type="EMBL" id="VDM84228.1"/>
    </source>
</evidence>
<dbReference type="EMBL" id="UYYB01128556">
    <property type="protein sequence ID" value="VDM84228.1"/>
    <property type="molecule type" value="Genomic_DNA"/>
</dbReference>